<accession>A0A0M0BS18</accession>
<dbReference type="AlphaFoldDB" id="A0A0M0BS18"/>
<evidence type="ECO:0000256" key="11">
    <source>
        <dbReference type="RuleBase" id="RU368081"/>
    </source>
</evidence>
<feature type="domain" description="MTTase N-terminal" evidence="13">
    <location>
        <begin position="1"/>
        <end position="110"/>
    </location>
</feature>
<dbReference type="InterPro" id="IPR002792">
    <property type="entry name" value="TRAM_dom"/>
</dbReference>
<evidence type="ECO:0000313" key="16">
    <source>
        <dbReference type="Proteomes" id="UP000054016"/>
    </source>
</evidence>
<dbReference type="GO" id="GO:0051539">
    <property type="term" value="F:4 iron, 4 sulfur cluster binding"/>
    <property type="evidence" value="ECO:0007669"/>
    <property type="project" value="UniProtKB-UniRule"/>
</dbReference>
<gene>
    <name evidence="15" type="ORF">AC478_02890</name>
</gene>
<keyword evidence="5 11" id="KW-0949">S-adenosyl-L-methionine</keyword>
<proteinExistence type="inferred from homology"/>
<feature type="domain" description="TRAM" evidence="12">
    <location>
        <begin position="367"/>
        <end position="428"/>
    </location>
</feature>
<keyword evidence="6 11" id="KW-0819">tRNA processing</keyword>
<dbReference type="PROSITE" id="PS51918">
    <property type="entry name" value="RADICAL_SAM"/>
    <property type="match status" value="1"/>
</dbReference>
<dbReference type="InterPro" id="IPR005839">
    <property type="entry name" value="Methylthiotransferase"/>
</dbReference>
<dbReference type="InterPro" id="IPR058240">
    <property type="entry name" value="rSAM_sf"/>
</dbReference>
<dbReference type="InterPro" id="IPR013848">
    <property type="entry name" value="Methylthiotransferase_N"/>
</dbReference>
<dbReference type="InterPro" id="IPR006466">
    <property type="entry name" value="MiaB-like_arc_euk"/>
</dbReference>
<dbReference type="SFLD" id="SFLDG01082">
    <property type="entry name" value="B12-binding_domain_containing"/>
    <property type="match status" value="1"/>
</dbReference>
<dbReference type="GO" id="GO:0035598">
    <property type="term" value="F:tRNA (N(6)-L-threonylcarbamoyladenosine(37)-C(2))-methylthiotransferase activity"/>
    <property type="evidence" value="ECO:0007669"/>
    <property type="project" value="UniProtKB-UniRule"/>
</dbReference>
<dbReference type="Gene3D" id="3.80.30.20">
    <property type="entry name" value="tm_1862 like domain"/>
    <property type="match status" value="1"/>
</dbReference>
<dbReference type="InterPro" id="IPR023404">
    <property type="entry name" value="rSAM_horseshoe"/>
</dbReference>
<evidence type="ECO:0000256" key="2">
    <source>
        <dbReference type="ARBA" id="ARBA00008616"/>
    </source>
</evidence>
<comment type="function">
    <text evidence="1 11">Catalyzes the methylthiolation of N6-threonylcarbamoyladenosine (t(6)A), leading to the formation of 2-methylthio-N6-threonylcarbamoyladenosine (ms(2)t(6)A) at position 37 in tRNAs that read codons beginning with adenine.</text>
</comment>
<dbReference type="EMBL" id="LFWV01000036">
    <property type="protein sequence ID" value="KON31387.1"/>
    <property type="molecule type" value="Genomic_DNA"/>
</dbReference>
<dbReference type="Pfam" id="PF01938">
    <property type="entry name" value="TRAM"/>
    <property type="match status" value="1"/>
</dbReference>
<dbReference type="Pfam" id="PF04055">
    <property type="entry name" value="Radical_SAM"/>
    <property type="match status" value="1"/>
</dbReference>
<evidence type="ECO:0000256" key="1">
    <source>
        <dbReference type="ARBA" id="ARBA00002399"/>
    </source>
</evidence>
<keyword evidence="4 11" id="KW-0808">Transferase</keyword>
<keyword evidence="8 11" id="KW-0408">Iron</keyword>
<dbReference type="PANTHER" id="PTHR11918">
    <property type="entry name" value="RADICAL SAM PROTEINS"/>
    <property type="match status" value="1"/>
</dbReference>
<evidence type="ECO:0000259" key="14">
    <source>
        <dbReference type="PROSITE" id="PS51918"/>
    </source>
</evidence>
<dbReference type="NCBIfam" id="TIGR01578">
    <property type="entry name" value="MiaB-like-B"/>
    <property type="match status" value="1"/>
</dbReference>
<dbReference type="PROSITE" id="PS01278">
    <property type="entry name" value="MTTASE_RADICAL"/>
    <property type="match status" value="1"/>
</dbReference>
<evidence type="ECO:0000313" key="15">
    <source>
        <dbReference type="EMBL" id="KON31387.1"/>
    </source>
</evidence>
<dbReference type="FunFam" id="3.80.30.20:FF:000002">
    <property type="entry name" value="threonylcarbamoyladenosine tRNA methylthiotransferase isoform X2"/>
    <property type="match status" value="1"/>
</dbReference>
<dbReference type="PROSITE" id="PS50926">
    <property type="entry name" value="TRAM"/>
    <property type="match status" value="1"/>
</dbReference>
<evidence type="ECO:0000256" key="5">
    <source>
        <dbReference type="ARBA" id="ARBA00022691"/>
    </source>
</evidence>
<dbReference type="NCBIfam" id="TIGR00089">
    <property type="entry name" value="MiaB/RimO family radical SAM methylthiotransferase"/>
    <property type="match status" value="1"/>
</dbReference>
<dbReference type="InterPro" id="IPR007197">
    <property type="entry name" value="rSAM"/>
</dbReference>
<dbReference type="SFLD" id="SFLDS00029">
    <property type="entry name" value="Radical_SAM"/>
    <property type="match status" value="1"/>
</dbReference>
<comment type="caution">
    <text evidence="15">The sequence shown here is derived from an EMBL/GenBank/DDBJ whole genome shotgun (WGS) entry which is preliminary data.</text>
</comment>
<dbReference type="Proteomes" id="UP000054016">
    <property type="component" value="Unassembled WGS sequence"/>
</dbReference>
<keyword evidence="7 11" id="KW-0479">Metal-binding</keyword>
<dbReference type="InterPro" id="IPR020612">
    <property type="entry name" value="Methylthiotransferase_CS"/>
</dbReference>
<dbReference type="GO" id="GO:0046872">
    <property type="term" value="F:metal ion binding"/>
    <property type="evidence" value="ECO:0007669"/>
    <property type="project" value="UniProtKB-UniRule"/>
</dbReference>
<dbReference type="PROSITE" id="PS51449">
    <property type="entry name" value="MTTASE_N"/>
    <property type="match status" value="1"/>
</dbReference>
<organism evidence="15 16">
    <name type="scientific">miscellaneous Crenarchaeota group-1 archaeon SG8-32-3</name>
    <dbReference type="NCBI Taxonomy" id="1685125"/>
    <lineage>
        <taxon>Archaea</taxon>
        <taxon>Candidatus Bathyarchaeota</taxon>
        <taxon>MCG-1</taxon>
    </lineage>
</organism>
<evidence type="ECO:0000259" key="13">
    <source>
        <dbReference type="PROSITE" id="PS51449"/>
    </source>
</evidence>
<keyword evidence="3 11" id="KW-0004">4Fe-4S</keyword>
<comment type="cofactor">
    <cofactor evidence="11">
        <name>[4Fe-4S] cluster</name>
        <dbReference type="ChEBI" id="CHEBI:49883"/>
    </cofactor>
    <text evidence="11">Binds 1 or 2 [4Fe-4S] cluster. One cluster is coordinated with 3 cysteines and an exchangeable S-adenosyl-L-methionine.</text>
</comment>
<comment type="catalytic activity">
    <reaction evidence="10 11">
        <text>N(6)-L-threonylcarbamoyladenosine(37) in tRNA + (sulfur carrier)-SH + AH2 + 2 S-adenosyl-L-methionine = 2-methylsulfanyl-N(6)-L-threonylcarbamoyladenosine(37) in tRNA + (sulfur carrier)-H + 5'-deoxyadenosine + L-methionine + A + S-adenosyl-L-homocysteine + 2 H(+)</text>
        <dbReference type="Rhea" id="RHEA:37075"/>
        <dbReference type="Rhea" id="RHEA-COMP:10163"/>
        <dbReference type="Rhea" id="RHEA-COMP:11092"/>
        <dbReference type="Rhea" id="RHEA-COMP:14737"/>
        <dbReference type="Rhea" id="RHEA-COMP:14739"/>
        <dbReference type="ChEBI" id="CHEBI:13193"/>
        <dbReference type="ChEBI" id="CHEBI:15378"/>
        <dbReference type="ChEBI" id="CHEBI:17319"/>
        <dbReference type="ChEBI" id="CHEBI:17499"/>
        <dbReference type="ChEBI" id="CHEBI:29917"/>
        <dbReference type="ChEBI" id="CHEBI:57844"/>
        <dbReference type="ChEBI" id="CHEBI:57856"/>
        <dbReference type="ChEBI" id="CHEBI:59789"/>
        <dbReference type="ChEBI" id="CHEBI:64428"/>
        <dbReference type="ChEBI" id="CHEBI:74418"/>
        <dbReference type="ChEBI" id="CHEBI:74420"/>
        <dbReference type="EC" id="2.8.4.5"/>
    </reaction>
</comment>
<dbReference type="PATRIC" id="fig|1685125.3.peg.706"/>
<dbReference type="SUPFAM" id="SSF102114">
    <property type="entry name" value="Radical SAM enzymes"/>
    <property type="match status" value="1"/>
</dbReference>
<feature type="domain" description="Radical SAM core" evidence="14">
    <location>
        <begin position="133"/>
        <end position="364"/>
    </location>
</feature>
<dbReference type="InterPro" id="IPR006638">
    <property type="entry name" value="Elp3/MiaA/NifB-like_rSAM"/>
</dbReference>
<dbReference type="SMART" id="SM00729">
    <property type="entry name" value="Elp3"/>
    <property type="match status" value="1"/>
</dbReference>
<evidence type="ECO:0000256" key="6">
    <source>
        <dbReference type="ARBA" id="ARBA00022694"/>
    </source>
</evidence>
<comment type="similarity">
    <text evidence="2 11">Belongs to the methylthiotransferase family. CDKAL1 subfamily.</text>
</comment>
<sequence length="428" mass="46512">MHVFVKSYGCSANFADGEVLSGCLAKAGYKLAVSVSEADIAVYNTCAVKGPTENRAIAVLKRVPKGKKLIVAGCLPLINFERLNREVRFDAAVGPAAGTEIVDVVKRVVEGEKVVALEGALSAKPALSLPRLRSNPVVSVVPVSYGCLGSCAYCCVVSARGRLRSYTIKEVSERVRKDLAAGAKELWVTSQDTACYGRDIGTNLAALLKAVCDVEGDFRVRVGMMTPNLVKDMLSDLLEAFKSEKVFKFVHLPVQSGDDTVLRGMRRFYSVQDFVAVVDAFRSVFPEITVATDVICGFPGETREAFANTLKLIRKVIPDVVNISKFFARPGTVAAEMHTGVVEPAEIKRRSSELAKLVKKVSLKRNQRWVGWSGEVLVDEKGKAPGSWIGRNFAYKPVTLKKLTNLLGETVRVKVAKGFSTYLLGTVE</sequence>
<dbReference type="Gene3D" id="3.40.50.12160">
    <property type="entry name" value="Methylthiotransferase, N-terminal domain"/>
    <property type="match status" value="1"/>
</dbReference>
<evidence type="ECO:0000256" key="8">
    <source>
        <dbReference type="ARBA" id="ARBA00023004"/>
    </source>
</evidence>
<evidence type="ECO:0000256" key="10">
    <source>
        <dbReference type="ARBA" id="ARBA00051661"/>
    </source>
</evidence>
<dbReference type="Pfam" id="PF00919">
    <property type="entry name" value="UPF0004"/>
    <property type="match status" value="1"/>
</dbReference>
<evidence type="ECO:0000256" key="9">
    <source>
        <dbReference type="ARBA" id="ARBA00023014"/>
    </source>
</evidence>
<evidence type="ECO:0000256" key="3">
    <source>
        <dbReference type="ARBA" id="ARBA00022485"/>
    </source>
</evidence>
<dbReference type="InterPro" id="IPR038135">
    <property type="entry name" value="Methylthiotransferase_N_sf"/>
</dbReference>
<evidence type="ECO:0000256" key="4">
    <source>
        <dbReference type="ARBA" id="ARBA00022679"/>
    </source>
</evidence>
<dbReference type="PANTHER" id="PTHR11918:SF45">
    <property type="entry name" value="THREONYLCARBAMOYLADENOSINE TRNA METHYLTHIOTRANSFERASE"/>
    <property type="match status" value="1"/>
</dbReference>
<reference evidence="16" key="1">
    <citation type="submission" date="2015-06" db="EMBL/GenBank/DDBJ databases">
        <title>New insights into the roles of widespread benthic archaea in carbon and nitrogen cycling.</title>
        <authorList>
            <person name="Lazar C.S."/>
            <person name="Baker B.J."/>
            <person name="Seitz K.W."/>
            <person name="Hyde A.S."/>
            <person name="Dick G.J."/>
            <person name="Hinrichs K.-U."/>
            <person name="Teske A.P."/>
        </authorList>
    </citation>
    <scope>NUCLEOTIDE SEQUENCE [LARGE SCALE GENOMIC DNA]</scope>
</reference>
<keyword evidence="9 11" id="KW-0411">Iron-sulfur</keyword>
<evidence type="ECO:0000256" key="7">
    <source>
        <dbReference type="ARBA" id="ARBA00022723"/>
    </source>
</evidence>
<name>A0A0M0BS18_9ARCH</name>
<dbReference type="EC" id="2.8.4.5" evidence="11"/>
<protein>
    <recommendedName>
        <fullName evidence="11">tRNA-t(6)A37 methylthiotransferase</fullName>
        <ecNumber evidence="11">2.8.4.5</ecNumber>
    </recommendedName>
</protein>
<evidence type="ECO:0000259" key="12">
    <source>
        <dbReference type="PROSITE" id="PS50926"/>
    </source>
</evidence>